<dbReference type="GO" id="GO:0051301">
    <property type="term" value="P:cell division"/>
    <property type="evidence" value="ECO:0007669"/>
    <property type="project" value="UniProtKB-KW"/>
</dbReference>
<evidence type="ECO:0000259" key="6">
    <source>
        <dbReference type="SMART" id="SM00385"/>
    </source>
</evidence>
<dbReference type="GO" id="GO:0005737">
    <property type="term" value="C:cytoplasm"/>
    <property type="evidence" value="ECO:0000318"/>
    <property type="project" value="GO_Central"/>
</dbReference>
<dbReference type="SMART" id="SM01332">
    <property type="entry name" value="Cyclin_C"/>
    <property type="match status" value="1"/>
</dbReference>
<dbReference type="HOGENOM" id="CLU_020695_2_4_1"/>
<feature type="domain" description="Cyclin C-terminal" evidence="7">
    <location>
        <begin position="164"/>
        <end position="270"/>
    </location>
</feature>
<sequence length="270" mass="31413">MVVSPDRNVSSESVEKPQSNKRKATSVLDVDVYADDIHSYLRKAEYFHRPKYDYMERQCDVNGTMRSILVDWLVEVSEEYKLRERTLYLAISYIDRFLSAMSVRRSKLQLVGTAALFIAAKFQEIYPPDCAEFAYITDDTYNIKQVLKMESLMLKVLSFNLSSPTAVDFLERYGSEAGLDSEIRELSMYLTELTLKDYGFLQFMPSLIAVSAVSLALHTFKLKYWPQELSTYTNYQWQQVSPCLNRIFEAFRLAHTQPQRAVVEKYKSPR</sequence>
<dbReference type="FunFam" id="1.10.472.10:FF:000001">
    <property type="entry name" value="G2/mitotic-specific cyclin"/>
    <property type="match status" value="1"/>
</dbReference>
<dbReference type="GO" id="GO:0000307">
    <property type="term" value="C:cyclin-dependent protein kinase holoenzyme complex"/>
    <property type="evidence" value="ECO:0000318"/>
    <property type="project" value="GO_Central"/>
</dbReference>
<dbReference type="CTD" id="6753962"/>
<proteinExistence type="inferred from homology"/>
<evidence type="ECO:0000256" key="3">
    <source>
        <dbReference type="ARBA" id="ARBA00023306"/>
    </source>
</evidence>
<keyword evidence="1" id="KW-0132">Cell division</keyword>
<dbReference type="InterPro" id="IPR036915">
    <property type="entry name" value="Cyclin-like_sf"/>
</dbReference>
<dbReference type="Pfam" id="PF00134">
    <property type="entry name" value="Cyclin_N"/>
    <property type="match status" value="1"/>
</dbReference>
<reference evidence="8 9" key="1">
    <citation type="journal article" date="2008" name="Nature">
        <title>The Trichoplax genome and the nature of placozoans.</title>
        <authorList>
            <person name="Srivastava M."/>
            <person name="Begovic E."/>
            <person name="Chapman J."/>
            <person name="Putnam N.H."/>
            <person name="Hellsten U."/>
            <person name="Kawashima T."/>
            <person name="Kuo A."/>
            <person name="Mitros T."/>
            <person name="Salamov A."/>
            <person name="Carpenter M.L."/>
            <person name="Signorovitch A.Y."/>
            <person name="Moreno M.A."/>
            <person name="Kamm K."/>
            <person name="Grimwood J."/>
            <person name="Schmutz J."/>
            <person name="Shapiro H."/>
            <person name="Grigoriev I.V."/>
            <person name="Buss L.W."/>
            <person name="Schierwater B."/>
            <person name="Dellaporta S.L."/>
            <person name="Rokhsar D.S."/>
        </authorList>
    </citation>
    <scope>NUCLEOTIDE SEQUENCE [LARGE SCALE GENOMIC DNA]</scope>
    <source>
        <strain evidence="8 9">Grell-BS-1999</strain>
    </source>
</reference>
<dbReference type="SUPFAM" id="SSF47954">
    <property type="entry name" value="Cyclin-like"/>
    <property type="match status" value="2"/>
</dbReference>
<feature type="domain" description="Cyclin-like" evidence="6">
    <location>
        <begin position="168"/>
        <end position="249"/>
    </location>
</feature>
<dbReference type="FunCoup" id="B3RXF9">
    <property type="interactions" value="161"/>
</dbReference>
<evidence type="ECO:0000259" key="7">
    <source>
        <dbReference type="SMART" id="SM01332"/>
    </source>
</evidence>
<dbReference type="PROSITE" id="PS00292">
    <property type="entry name" value="CYCLINS"/>
    <property type="match status" value="1"/>
</dbReference>
<dbReference type="AlphaFoldDB" id="B3RXF9"/>
<accession>B3RXF9</accession>
<evidence type="ECO:0000256" key="5">
    <source>
        <dbReference type="SAM" id="MobiDB-lite"/>
    </source>
</evidence>
<dbReference type="GO" id="GO:0005634">
    <property type="term" value="C:nucleus"/>
    <property type="evidence" value="ECO:0000318"/>
    <property type="project" value="GO_Central"/>
</dbReference>
<evidence type="ECO:0000313" key="9">
    <source>
        <dbReference type="Proteomes" id="UP000009022"/>
    </source>
</evidence>
<dbReference type="STRING" id="10228.B3RXF9"/>
<dbReference type="GO" id="GO:0016538">
    <property type="term" value="F:cyclin-dependent protein serine/threonine kinase regulator activity"/>
    <property type="evidence" value="ECO:0000318"/>
    <property type="project" value="GO_Central"/>
</dbReference>
<dbReference type="InterPro" id="IPR004367">
    <property type="entry name" value="Cyclin_C-dom"/>
</dbReference>
<name>B3RXF9_TRIAD</name>
<protein>
    <submittedName>
        <fullName evidence="8">Uncharacterized protein</fullName>
    </submittedName>
</protein>
<dbReference type="InterPro" id="IPR006671">
    <property type="entry name" value="Cyclin_N"/>
</dbReference>
<dbReference type="PhylomeDB" id="B3RXF9"/>
<dbReference type="PIRSF" id="PIRSF001771">
    <property type="entry name" value="Cyclin_A_B_D_E"/>
    <property type="match status" value="1"/>
</dbReference>
<gene>
    <name evidence="8" type="ORF">TRIADDRAFT_24944</name>
</gene>
<feature type="domain" description="Cyclin-like" evidence="6">
    <location>
        <begin position="71"/>
        <end position="155"/>
    </location>
</feature>
<keyword evidence="3" id="KW-0131">Cell cycle</keyword>
<evidence type="ECO:0000313" key="8">
    <source>
        <dbReference type="EMBL" id="EDV24859.1"/>
    </source>
</evidence>
<organism evidence="8 9">
    <name type="scientific">Trichoplax adhaerens</name>
    <name type="common">Trichoplax reptans</name>
    <dbReference type="NCBI Taxonomy" id="10228"/>
    <lineage>
        <taxon>Eukaryota</taxon>
        <taxon>Metazoa</taxon>
        <taxon>Placozoa</taxon>
        <taxon>Uniplacotomia</taxon>
        <taxon>Trichoplacea</taxon>
        <taxon>Trichoplacidae</taxon>
        <taxon>Trichoplax</taxon>
    </lineage>
</organism>
<keyword evidence="2 4" id="KW-0195">Cyclin</keyword>
<feature type="region of interest" description="Disordered" evidence="5">
    <location>
        <begin position="1"/>
        <end position="22"/>
    </location>
</feature>
<dbReference type="RefSeq" id="XP_002112749.1">
    <property type="nucleotide sequence ID" value="XM_002112713.1"/>
</dbReference>
<comment type="similarity">
    <text evidence="4">Belongs to the cyclin family.</text>
</comment>
<dbReference type="InParanoid" id="B3RXF9"/>
<dbReference type="OMA" id="QMCAPYV"/>
<dbReference type="CDD" id="cd20504">
    <property type="entry name" value="CYCLIN_CCNA_rpt1"/>
    <property type="match status" value="1"/>
</dbReference>
<evidence type="ECO:0000256" key="2">
    <source>
        <dbReference type="ARBA" id="ARBA00023127"/>
    </source>
</evidence>
<dbReference type="InterPro" id="IPR039361">
    <property type="entry name" value="Cyclin"/>
</dbReference>
<keyword evidence="9" id="KW-1185">Reference proteome</keyword>
<dbReference type="PANTHER" id="PTHR10177">
    <property type="entry name" value="CYCLINS"/>
    <property type="match status" value="1"/>
</dbReference>
<evidence type="ECO:0000256" key="4">
    <source>
        <dbReference type="RuleBase" id="RU000383"/>
    </source>
</evidence>
<evidence type="ECO:0000256" key="1">
    <source>
        <dbReference type="ARBA" id="ARBA00022618"/>
    </source>
</evidence>
<dbReference type="EMBL" id="DS985245">
    <property type="protein sequence ID" value="EDV24859.1"/>
    <property type="molecule type" value="Genomic_DNA"/>
</dbReference>
<dbReference type="eggNOG" id="KOG0654">
    <property type="taxonomic scope" value="Eukaryota"/>
</dbReference>
<dbReference type="KEGG" id="tad:TRIADDRAFT_24944"/>
<dbReference type="Proteomes" id="UP000009022">
    <property type="component" value="Unassembled WGS sequence"/>
</dbReference>
<dbReference type="SMART" id="SM00385">
    <property type="entry name" value="CYCLIN"/>
    <property type="match status" value="2"/>
</dbReference>
<dbReference type="GeneID" id="6753962"/>
<dbReference type="InterPro" id="IPR046965">
    <property type="entry name" value="Cyclin_A/B-like"/>
</dbReference>
<dbReference type="GO" id="GO:0000082">
    <property type="term" value="P:G1/S transition of mitotic cell cycle"/>
    <property type="evidence" value="ECO:0000318"/>
    <property type="project" value="GO_Central"/>
</dbReference>
<dbReference type="InterPro" id="IPR048258">
    <property type="entry name" value="Cyclins_cyclin-box"/>
</dbReference>
<dbReference type="OrthoDB" id="5590282at2759"/>
<dbReference type="Pfam" id="PF02984">
    <property type="entry name" value="Cyclin_C"/>
    <property type="match status" value="1"/>
</dbReference>
<dbReference type="GO" id="GO:0005815">
    <property type="term" value="C:microtubule organizing center"/>
    <property type="evidence" value="ECO:0000318"/>
    <property type="project" value="GO_Central"/>
</dbReference>
<dbReference type="Gene3D" id="1.10.472.10">
    <property type="entry name" value="Cyclin-like"/>
    <property type="match status" value="2"/>
</dbReference>
<dbReference type="InterPro" id="IPR013763">
    <property type="entry name" value="Cyclin-like_dom"/>
</dbReference>